<dbReference type="GO" id="GO:0008442">
    <property type="term" value="F:3-hydroxyisobutyrate dehydrogenase activity"/>
    <property type="evidence" value="ECO:0007669"/>
    <property type="project" value="UniProtKB-EC"/>
</dbReference>
<dbReference type="InterPro" id="IPR029154">
    <property type="entry name" value="HIBADH-like_NADP-bd"/>
</dbReference>
<dbReference type="InterPro" id="IPR013328">
    <property type="entry name" value="6PGD_dom2"/>
</dbReference>
<protein>
    <submittedName>
        <fullName evidence="2">3-hydroxyisobutyrate dehydrogenase</fullName>
        <ecNumber evidence="2">1.1.1.31</ecNumber>
    </submittedName>
</protein>
<dbReference type="Proteomes" id="UP000253727">
    <property type="component" value="Unassembled WGS sequence"/>
</dbReference>
<dbReference type="RefSeq" id="WP_407641330.1">
    <property type="nucleotide sequence ID" value="NZ_QBKA01000002.1"/>
</dbReference>
<dbReference type="Gene3D" id="1.10.1040.10">
    <property type="entry name" value="N-(1-d-carboxylethyl)-l-norvaline Dehydrogenase, domain 2"/>
    <property type="match status" value="1"/>
</dbReference>
<evidence type="ECO:0000259" key="1">
    <source>
        <dbReference type="Pfam" id="PF14833"/>
    </source>
</evidence>
<dbReference type="PANTHER" id="PTHR43060:SF15">
    <property type="entry name" value="3-HYDROXYISOBUTYRATE DEHYDROGENASE-LIKE 1, MITOCHONDRIAL-RELATED"/>
    <property type="match status" value="1"/>
</dbReference>
<dbReference type="EC" id="1.1.1.31" evidence="2"/>
<evidence type="ECO:0000313" key="3">
    <source>
        <dbReference type="Proteomes" id="UP000253727"/>
    </source>
</evidence>
<dbReference type="AlphaFoldDB" id="A0A369Q806"/>
<dbReference type="Pfam" id="PF14833">
    <property type="entry name" value="NAD_binding_11"/>
    <property type="match status" value="1"/>
</dbReference>
<keyword evidence="2" id="KW-0560">Oxidoreductase</keyword>
<gene>
    <name evidence="2" type="primary">mmsB</name>
    <name evidence="2" type="ORF">HME9302_00503</name>
</gene>
<accession>A0A369Q806</accession>
<comment type="caution">
    <text evidence="2">The sequence shown here is derived from an EMBL/GenBank/DDBJ whole genome shotgun (WGS) entry which is preliminary data.</text>
</comment>
<dbReference type="EMBL" id="QBKA01000002">
    <property type="protein sequence ID" value="RDC59316.1"/>
    <property type="molecule type" value="Genomic_DNA"/>
</dbReference>
<dbReference type="GO" id="GO:0051287">
    <property type="term" value="F:NAD binding"/>
    <property type="evidence" value="ECO:0007669"/>
    <property type="project" value="InterPro"/>
</dbReference>
<name>A0A369Q806_9SPHN</name>
<proteinExistence type="predicted"/>
<feature type="domain" description="3-hydroxyisobutyrate dehydrogenase-like NAD-binding" evidence="1">
    <location>
        <begin position="22"/>
        <end position="142"/>
    </location>
</feature>
<sequence>MARAVPLMECYAARIVHVGGAGAGQTTKMANQMCIAGVLGGLSEAIRLAQAADLDTERVFEAISGGAAQSWQMDNRWSTMTKGEFDHGFAIDWMRKDLGHALDEAKRLGLSAPVTALVDQFYARVQSDGGARQDTSALIRHLPEGENR</sequence>
<organism evidence="2 3">
    <name type="scientific">Alteripontixanthobacter maritimus</name>
    <dbReference type="NCBI Taxonomy" id="2161824"/>
    <lineage>
        <taxon>Bacteria</taxon>
        <taxon>Pseudomonadati</taxon>
        <taxon>Pseudomonadota</taxon>
        <taxon>Alphaproteobacteria</taxon>
        <taxon>Sphingomonadales</taxon>
        <taxon>Erythrobacteraceae</taxon>
        <taxon>Alteripontixanthobacter</taxon>
    </lineage>
</organism>
<dbReference type="SUPFAM" id="SSF48179">
    <property type="entry name" value="6-phosphogluconate dehydrogenase C-terminal domain-like"/>
    <property type="match status" value="1"/>
</dbReference>
<reference evidence="2 3" key="1">
    <citation type="submission" date="2018-04" db="EMBL/GenBank/DDBJ databases">
        <title>Altererythrobacter sp. HME9302 genome sequencing and assembly.</title>
        <authorList>
            <person name="Kang H."/>
            <person name="Kim H."/>
            <person name="Joh K."/>
        </authorList>
    </citation>
    <scope>NUCLEOTIDE SEQUENCE [LARGE SCALE GENOMIC DNA]</scope>
    <source>
        <strain evidence="2 3">HME9302</strain>
    </source>
</reference>
<evidence type="ECO:0000313" key="2">
    <source>
        <dbReference type="EMBL" id="RDC59316.1"/>
    </source>
</evidence>
<dbReference type="PANTHER" id="PTHR43060">
    <property type="entry name" value="3-HYDROXYISOBUTYRATE DEHYDROGENASE-LIKE 1, MITOCHONDRIAL-RELATED"/>
    <property type="match status" value="1"/>
</dbReference>
<keyword evidence="3" id="KW-1185">Reference proteome</keyword>
<dbReference type="InterPro" id="IPR008927">
    <property type="entry name" value="6-PGluconate_DH-like_C_sf"/>
</dbReference>